<dbReference type="OrthoDB" id="3541472at2759"/>
<dbReference type="AlphaFoldDB" id="A0A9W9AL39"/>
<dbReference type="InterPro" id="IPR032675">
    <property type="entry name" value="LRR_dom_sf"/>
</dbReference>
<accession>A0A9W9AL39</accession>
<name>A0A9W9AL39_9AGAR</name>
<proteinExistence type="predicted"/>
<sequence>MSVSLSSLPLDLLLQIVNEVPRLEDRKSLRRTCLLLGDAFKPHVLSEVTLNIHRDNLNPGISLLQAIVNEREKLNEDSVCKHIRTLNIYSLSPAYFLESAVDFEERLRNLRYTYEVEKQSRRWSKAIPLSDKVAMAERQLQSLLKPALGSLDYLTAIRWRWHSKDSQWTLTSILECLESHNFHRNIKEFTFTYCPSDTHIPILFPNLKHLRVCSITGNLSEADLKKLVQHPMISDNSQLTTLCLSKVDQGYHPGIFFDGHIPTNISSLRLNGLRLASVETIIRRNLTSLELGSVMFTDNASWGSLWDILSLQRIHLRNFAMCHNTRSDYMDKMLDYFQSYSGLESFSLKGPWWYDASLYDVYAVRFYENVLPMHVNSLVNLQIKPEFESKWCFGVDNVDVVRRCKRLRSLCFKVDHRGLEPDINPDLWTIGMLYSDENGRMSVPSGSGNGSSYPNLVHLLLEMISSDLHDLEKLTLEPARNPDWAHDHTDMLFGAQFRLGVQRRLRTSVESFTHNPYNEVLNWVRVYVVDEQVLTLRRSKDGVERKKQEKQTFWKSNRITASVIQKMSRMVKKKPSSESRRK</sequence>
<evidence type="ECO:0008006" key="3">
    <source>
        <dbReference type="Google" id="ProtNLM"/>
    </source>
</evidence>
<organism evidence="1 2">
    <name type="scientific">Lentinula aciculospora</name>
    <dbReference type="NCBI Taxonomy" id="153920"/>
    <lineage>
        <taxon>Eukaryota</taxon>
        <taxon>Fungi</taxon>
        <taxon>Dikarya</taxon>
        <taxon>Basidiomycota</taxon>
        <taxon>Agaricomycotina</taxon>
        <taxon>Agaricomycetes</taxon>
        <taxon>Agaricomycetidae</taxon>
        <taxon>Agaricales</taxon>
        <taxon>Marasmiineae</taxon>
        <taxon>Omphalotaceae</taxon>
        <taxon>Lentinula</taxon>
    </lineage>
</organism>
<comment type="caution">
    <text evidence="1">The sequence shown here is derived from an EMBL/GenBank/DDBJ whole genome shotgun (WGS) entry which is preliminary data.</text>
</comment>
<dbReference type="Gene3D" id="3.80.10.10">
    <property type="entry name" value="Ribonuclease Inhibitor"/>
    <property type="match status" value="1"/>
</dbReference>
<gene>
    <name evidence="1" type="ORF">J3R30DRAFT_1348922</name>
</gene>
<dbReference type="EMBL" id="JAOTPV010000003">
    <property type="protein sequence ID" value="KAJ4485379.1"/>
    <property type="molecule type" value="Genomic_DNA"/>
</dbReference>
<evidence type="ECO:0000313" key="1">
    <source>
        <dbReference type="EMBL" id="KAJ4485379.1"/>
    </source>
</evidence>
<dbReference type="SUPFAM" id="SSF52058">
    <property type="entry name" value="L domain-like"/>
    <property type="match status" value="1"/>
</dbReference>
<protein>
    <recommendedName>
        <fullName evidence="3">F-box domain-containing protein</fullName>
    </recommendedName>
</protein>
<reference evidence="1" key="1">
    <citation type="submission" date="2022-08" db="EMBL/GenBank/DDBJ databases">
        <title>A Global Phylogenomic Analysis of the Shiitake Genus Lentinula.</title>
        <authorList>
            <consortium name="DOE Joint Genome Institute"/>
            <person name="Sierra-Patev S."/>
            <person name="Min B."/>
            <person name="Naranjo-Ortiz M."/>
            <person name="Looney B."/>
            <person name="Konkel Z."/>
            <person name="Slot J.C."/>
            <person name="Sakamoto Y."/>
            <person name="Steenwyk J.L."/>
            <person name="Rokas A."/>
            <person name="Carro J."/>
            <person name="Camarero S."/>
            <person name="Ferreira P."/>
            <person name="Molpeceres G."/>
            <person name="Ruiz-Duenas F.J."/>
            <person name="Serrano A."/>
            <person name="Henrissat B."/>
            <person name="Drula E."/>
            <person name="Hughes K.W."/>
            <person name="Mata J.L."/>
            <person name="Ishikawa N.K."/>
            <person name="Vargas-Isla R."/>
            <person name="Ushijima S."/>
            <person name="Smith C.A."/>
            <person name="Ahrendt S."/>
            <person name="Andreopoulos W."/>
            <person name="He G."/>
            <person name="Labutti K."/>
            <person name="Lipzen A."/>
            <person name="Ng V."/>
            <person name="Riley R."/>
            <person name="Sandor L."/>
            <person name="Barry K."/>
            <person name="Martinez A.T."/>
            <person name="Xiao Y."/>
            <person name="Gibbons J.G."/>
            <person name="Terashima K."/>
            <person name="Grigoriev I.V."/>
            <person name="Hibbett D.S."/>
        </authorList>
    </citation>
    <scope>NUCLEOTIDE SEQUENCE</scope>
    <source>
        <strain evidence="1">JLM2183</strain>
    </source>
</reference>
<keyword evidence="2" id="KW-1185">Reference proteome</keyword>
<evidence type="ECO:0000313" key="2">
    <source>
        <dbReference type="Proteomes" id="UP001150266"/>
    </source>
</evidence>
<dbReference type="Proteomes" id="UP001150266">
    <property type="component" value="Unassembled WGS sequence"/>
</dbReference>